<organism evidence="2">
    <name type="scientific">uncultured Solirubrobacteraceae bacterium</name>
    <dbReference type="NCBI Taxonomy" id="1162706"/>
    <lineage>
        <taxon>Bacteria</taxon>
        <taxon>Bacillati</taxon>
        <taxon>Actinomycetota</taxon>
        <taxon>Thermoleophilia</taxon>
        <taxon>Solirubrobacterales</taxon>
        <taxon>Solirubrobacteraceae</taxon>
        <taxon>environmental samples</taxon>
    </lineage>
</organism>
<accession>A0A6J4RH10</accession>
<feature type="region of interest" description="Disordered" evidence="1">
    <location>
        <begin position="1"/>
        <end position="21"/>
    </location>
</feature>
<evidence type="ECO:0000256" key="1">
    <source>
        <dbReference type="SAM" id="MobiDB-lite"/>
    </source>
</evidence>
<proteinExistence type="predicted"/>
<dbReference type="EMBL" id="CADCVP010000034">
    <property type="protein sequence ID" value="CAA9473409.1"/>
    <property type="molecule type" value="Genomic_DNA"/>
</dbReference>
<dbReference type="AlphaFoldDB" id="A0A6J4RH10"/>
<name>A0A6J4RH10_9ACTN</name>
<sequence>MEVGQREDRHADDVGDELGNDQVEEVVQPQRRGVPVRPVQVPAGFGVAPMRPHGEELEAVDVVGHAPVGAADRQSPHLARLHAALHEVLELLGRAEAQDLLEFPVAQLPGHGRTLGNAAAAMT</sequence>
<gene>
    <name evidence="2" type="ORF">AVDCRST_MAG69-252</name>
</gene>
<feature type="compositionally biased region" description="Basic and acidic residues" evidence="1">
    <location>
        <begin position="1"/>
        <end position="13"/>
    </location>
</feature>
<protein>
    <submittedName>
        <fullName evidence="2">Uncharacterized protein</fullName>
    </submittedName>
</protein>
<reference evidence="2" key="1">
    <citation type="submission" date="2020-02" db="EMBL/GenBank/DDBJ databases">
        <authorList>
            <person name="Meier V. D."/>
        </authorList>
    </citation>
    <scope>NUCLEOTIDE SEQUENCE</scope>
    <source>
        <strain evidence="2">AVDCRST_MAG69</strain>
    </source>
</reference>
<evidence type="ECO:0000313" key="2">
    <source>
        <dbReference type="EMBL" id="CAA9473409.1"/>
    </source>
</evidence>